<evidence type="ECO:0000313" key="3">
    <source>
        <dbReference type="Proteomes" id="UP000292235"/>
    </source>
</evidence>
<dbReference type="EMBL" id="CP036455">
    <property type="protein sequence ID" value="QBI52893.1"/>
    <property type="molecule type" value="Genomic_DNA"/>
</dbReference>
<keyword evidence="3" id="KW-1185">Reference proteome</keyword>
<evidence type="ECO:0000313" key="2">
    <source>
        <dbReference type="EMBL" id="QBI52893.1"/>
    </source>
</evidence>
<organism evidence="2 3">
    <name type="scientific">Streptomonospora litoralis</name>
    <dbReference type="NCBI Taxonomy" id="2498135"/>
    <lineage>
        <taxon>Bacteria</taxon>
        <taxon>Bacillati</taxon>
        <taxon>Actinomycetota</taxon>
        <taxon>Actinomycetes</taxon>
        <taxon>Streptosporangiales</taxon>
        <taxon>Nocardiopsidaceae</taxon>
        <taxon>Streptomonospora</taxon>
    </lineage>
</organism>
<dbReference type="KEGG" id="strr:EKD16_05435"/>
<name>A0A4P6PXS5_9ACTN</name>
<protein>
    <submittedName>
        <fullName evidence="2">Uncharacterized protein</fullName>
    </submittedName>
</protein>
<dbReference type="RefSeq" id="WP_165498498.1">
    <property type="nucleotide sequence ID" value="NZ_CP036455.1"/>
</dbReference>
<accession>A0A4P6PXS5</accession>
<gene>
    <name evidence="2" type="ORF">EKD16_05435</name>
</gene>
<proteinExistence type="predicted"/>
<keyword evidence="1" id="KW-1133">Transmembrane helix</keyword>
<keyword evidence="1" id="KW-0812">Transmembrane</keyword>
<sequence>MYGLIWRVLPGPWPVKLLLALALVAGVAAGLWYYVFPAIDPLMPFNDGAVEVQGG</sequence>
<feature type="transmembrane region" description="Helical" evidence="1">
    <location>
        <begin position="17"/>
        <end position="36"/>
    </location>
</feature>
<evidence type="ECO:0000256" key="1">
    <source>
        <dbReference type="SAM" id="Phobius"/>
    </source>
</evidence>
<keyword evidence="1" id="KW-0472">Membrane</keyword>
<reference evidence="2 3" key="1">
    <citation type="submission" date="2019-02" db="EMBL/GenBank/DDBJ databases">
        <authorList>
            <person name="Khodamoradi S."/>
            <person name="Hahnke R.L."/>
            <person name="Kaempfer P."/>
            <person name="Schumann P."/>
            <person name="Rohde M."/>
            <person name="Steinert M."/>
            <person name="Luzhetskyy A."/>
            <person name="Wink J."/>
            <person name="Ruckert C."/>
        </authorList>
    </citation>
    <scope>NUCLEOTIDE SEQUENCE [LARGE SCALE GENOMIC DNA]</scope>
    <source>
        <strain evidence="2 3">M2</strain>
    </source>
</reference>
<dbReference type="AlphaFoldDB" id="A0A4P6PXS5"/>
<dbReference type="Proteomes" id="UP000292235">
    <property type="component" value="Chromosome"/>
</dbReference>